<comment type="caution">
    <text evidence="2">The sequence shown here is derived from an EMBL/GenBank/DDBJ whole genome shotgun (WGS) entry which is preliminary data.</text>
</comment>
<sequence length="91" mass="9621">MMATTPEDGTAGNHDAGAVPLYEGPEFIAWLTASCERQNLPVTVTDPTVIARIATLLGANPKTPPVHTRHSGRTRSMSRLRDPAVPGAMTA</sequence>
<name>A0A0Q2RJB2_MYCGO</name>
<evidence type="ECO:0000313" key="2">
    <source>
        <dbReference type="EMBL" id="KQH75507.1"/>
    </source>
</evidence>
<dbReference type="AlphaFoldDB" id="A0A0Q2RJB2"/>
<feature type="compositionally biased region" description="Basic residues" evidence="1">
    <location>
        <begin position="67"/>
        <end position="78"/>
    </location>
</feature>
<dbReference type="Proteomes" id="UP000051677">
    <property type="component" value="Unassembled WGS sequence"/>
</dbReference>
<evidence type="ECO:0000313" key="3">
    <source>
        <dbReference type="Proteomes" id="UP000051677"/>
    </source>
</evidence>
<dbReference type="EMBL" id="LKTM01000373">
    <property type="protein sequence ID" value="KQH75507.1"/>
    <property type="molecule type" value="Genomic_DNA"/>
</dbReference>
<reference evidence="2 3" key="1">
    <citation type="submission" date="2015-10" db="EMBL/GenBank/DDBJ databases">
        <title>Mycobacterium gordonae draft genome assembly.</title>
        <authorList>
            <person name="Ustinova V."/>
            <person name="Smirnova T."/>
            <person name="Blagodatskikh K."/>
            <person name="Varlamov D."/>
            <person name="Larionova E."/>
            <person name="Chernousova L."/>
        </authorList>
    </citation>
    <scope>NUCLEOTIDE SEQUENCE [LARGE SCALE GENOMIC DNA]</scope>
    <source>
        <strain evidence="2 3">CTRI 14-8773</strain>
    </source>
</reference>
<evidence type="ECO:0000256" key="1">
    <source>
        <dbReference type="SAM" id="MobiDB-lite"/>
    </source>
</evidence>
<proteinExistence type="predicted"/>
<organism evidence="2 3">
    <name type="scientific">Mycobacterium gordonae</name>
    <dbReference type="NCBI Taxonomy" id="1778"/>
    <lineage>
        <taxon>Bacteria</taxon>
        <taxon>Bacillati</taxon>
        <taxon>Actinomycetota</taxon>
        <taxon>Actinomycetes</taxon>
        <taxon>Mycobacteriales</taxon>
        <taxon>Mycobacteriaceae</taxon>
        <taxon>Mycobacterium</taxon>
    </lineage>
</organism>
<accession>A0A0Q2RJB2</accession>
<gene>
    <name evidence="2" type="ORF">AO501_30175</name>
</gene>
<protein>
    <submittedName>
        <fullName evidence="2">Uncharacterized protein</fullName>
    </submittedName>
</protein>
<feature type="region of interest" description="Disordered" evidence="1">
    <location>
        <begin position="59"/>
        <end position="91"/>
    </location>
</feature>